<proteinExistence type="predicted"/>
<dbReference type="SUPFAM" id="SSF161266">
    <property type="entry name" value="Gam-like"/>
    <property type="match status" value="1"/>
</dbReference>
<organism evidence="1 2">
    <name type="scientific">Haloferula sargassicola</name>
    <dbReference type="NCBI Taxonomy" id="490096"/>
    <lineage>
        <taxon>Bacteria</taxon>
        <taxon>Pseudomonadati</taxon>
        <taxon>Verrucomicrobiota</taxon>
        <taxon>Verrucomicrobiia</taxon>
        <taxon>Verrucomicrobiales</taxon>
        <taxon>Verrucomicrobiaceae</taxon>
        <taxon>Haloferula</taxon>
    </lineage>
</organism>
<dbReference type="Proteomes" id="UP001476282">
    <property type="component" value="Unassembled WGS sequence"/>
</dbReference>
<accession>A0ABP9UN33</accession>
<dbReference type="RefSeq" id="WP_353566239.1">
    <property type="nucleotide sequence ID" value="NZ_BAABRI010000006.1"/>
</dbReference>
<evidence type="ECO:0000313" key="2">
    <source>
        <dbReference type="Proteomes" id="UP001476282"/>
    </source>
</evidence>
<reference evidence="1 2" key="1">
    <citation type="submission" date="2024-02" db="EMBL/GenBank/DDBJ databases">
        <title>Haloferula sargassicola NBRC 104335.</title>
        <authorList>
            <person name="Ichikawa N."/>
            <person name="Katano-Makiyama Y."/>
            <person name="Hidaka K."/>
        </authorList>
    </citation>
    <scope>NUCLEOTIDE SEQUENCE [LARGE SCALE GENOMIC DNA]</scope>
    <source>
        <strain evidence="1 2">NBRC 104335</strain>
    </source>
</reference>
<dbReference type="Pfam" id="PF07352">
    <property type="entry name" value="Phage_Mu_Gam"/>
    <property type="match status" value="1"/>
</dbReference>
<name>A0ABP9UN33_9BACT</name>
<protein>
    <recommendedName>
        <fullName evidence="3">NYN domain-containing protein</fullName>
    </recommendedName>
</protein>
<evidence type="ECO:0000313" key="1">
    <source>
        <dbReference type="EMBL" id="GAA5482092.1"/>
    </source>
</evidence>
<sequence>MKAPKTDSGFADIVDQLARDSKALEVLEAAEKRDIIRLRDKRRERIDELKTSIKAATKGASSYLRKFKDRLIPKGRKSAETQLAEYGLRSSSAIVALSSDWDEQASIEACLEHGFDACVVTVHRLDKEALEKLTDEELAKVGRRRRPSESFWLKPKTGADSSITSSV</sequence>
<dbReference type="InterPro" id="IPR009951">
    <property type="entry name" value="Host-nuc_inhib_Gam"/>
</dbReference>
<gene>
    <name evidence="1" type="ORF">Hsar01_01307</name>
</gene>
<evidence type="ECO:0008006" key="3">
    <source>
        <dbReference type="Google" id="ProtNLM"/>
    </source>
</evidence>
<dbReference type="EMBL" id="BAABRI010000006">
    <property type="protein sequence ID" value="GAA5482092.1"/>
    <property type="molecule type" value="Genomic_DNA"/>
</dbReference>
<keyword evidence="2" id="KW-1185">Reference proteome</keyword>
<comment type="caution">
    <text evidence="1">The sequence shown here is derived from an EMBL/GenBank/DDBJ whole genome shotgun (WGS) entry which is preliminary data.</text>
</comment>